<feature type="region of interest" description="Disordered" evidence="1">
    <location>
        <begin position="118"/>
        <end position="155"/>
    </location>
</feature>
<evidence type="ECO:0008006" key="5">
    <source>
        <dbReference type="Google" id="ProtNLM"/>
    </source>
</evidence>
<evidence type="ECO:0000313" key="4">
    <source>
        <dbReference type="Proteomes" id="UP000076586"/>
    </source>
</evidence>
<feature type="compositionally biased region" description="Polar residues" evidence="1">
    <location>
        <begin position="133"/>
        <end position="143"/>
    </location>
</feature>
<feature type="compositionally biased region" description="Basic and acidic residues" evidence="1">
    <location>
        <begin position="144"/>
        <end position="153"/>
    </location>
</feature>
<evidence type="ECO:0000256" key="2">
    <source>
        <dbReference type="SAM" id="SignalP"/>
    </source>
</evidence>
<evidence type="ECO:0000256" key="1">
    <source>
        <dbReference type="SAM" id="MobiDB-lite"/>
    </source>
</evidence>
<reference evidence="4" key="1">
    <citation type="submission" date="2016-04" db="EMBL/GenBank/DDBJ databases">
        <title>Draft genome sequence of Paludibacter jiangxiensis strain NM7.</title>
        <authorList>
            <person name="Qiu Y."/>
            <person name="Matsuura N."/>
            <person name="Ohashi A."/>
            <person name="Tourlousse M.D."/>
            <person name="Sekiguchi Y."/>
        </authorList>
    </citation>
    <scope>NUCLEOTIDE SEQUENCE [LARGE SCALE GENOMIC DNA]</scope>
    <source>
        <strain evidence="4">NM7</strain>
    </source>
</reference>
<dbReference type="Proteomes" id="UP000076586">
    <property type="component" value="Unassembled WGS sequence"/>
</dbReference>
<protein>
    <recommendedName>
        <fullName evidence="5">DUF4412 domain-containing protein</fullName>
    </recommendedName>
</protein>
<gene>
    <name evidence="3" type="ORF">PJIAN_315</name>
</gene>
<keyword evidence="4" id="KW-1185">Reference proteome</keyword>
<dbReference type="RefSeq" id="WP_172795584.1">
    <property type="nucleotide sequence ID" value="NZ_BDCR01000003.1"/>
</dbReference>
<feature type="chain" id="PRO_5007905089" description="DUF4412 domain-containing protein" evidence="2">
    <location>
        <begin position="26"/>
        <end position="310"/>
    </location>
</feature>
<feature type="compositionally biased region" description="Gly residues" evidence="1">
    <location>
        <begin position="228"/>
        <end position="282"/>
    </location>
</feature>
<keyword evidence="2" id="KW-0732">Signal</keyword>
<dbReference type="AlphaFoldDB" id="A0A170ZIX3"/>
<name>A0A170ZIX3_9BACT</name>
<evidence type="ECO:0000313" key="3">
    <source>
        <dbReference type="EMBL" id="GAT62712.1"/>
    </source>
</evidence>
<reference evidence="4" key="2">
    <citation type="journal article" date="2017" name="Genome Announc.">
        <title>Draft genome sequence of Paludibacter jiangxiensis NM7(T), a propionate-producing fermentative bacterium.</title>
        <authorList>
            <person name="Qiu Y.-L."/>
            <person name="Tourlousse D.M."/>
            <person name="Matsuura N."/>
            <person name="Ohashi A."/>
            <person name="Sekiguchi Y."/>
        </authorList>
    </citation>
    <scope>NUCLEOTIDE SEQUENCE [LARGE SCALE GENOMIC DNA]</scope>
    <source>
        <strain evidence="4">NM7</strain>
    </source>
</reference>
<comment type="caution">
    <text evidence="3">The sequence shown here is derived from an EMBL/GenBank/DDBJ whole genome shotgun (WGS) entry which is preliminary data.</text>
</comment>
<feature type="signal peptide" evidence="2">
    <location>
        <begin position="1"/>
        <end position="25"/>
    </location>
</feature>
<sequence>MHKTHYLRTLACIAFAGCLSVSAFAKTKLVTQSQYCADFASVTPPDSSTMFSSFADGKVLIRVFNNPTGFYIQLVAADEQTQQKLLVNGLTVYVDPTGKEKDKYAVIFPSMMSLRQQMGQTGMNQEEARPQMQDANQEQGTQSQRRDPRRPDPSKMVQQINLKGATFDIDGDSRAVGIEWVKLTITPNQKICYNIKLPYSVFNLKNLSPELLSIGLLSEFSLPQGMPSGGGMGGPGGGMGGPGGGMGGPGGGMGGPGGGMGGPGGGMGGPGGGMGGPGGMGQSSGNARSMFAEMGKPVKGWIQTKLDAAH</sequence>
<dbReference type="EMBL" id="BDCR01000003">
    <property type="protein sequence ID" value="GAT62712.1"/>
    <property type="molecule type" value="Genomic_DNA"/>
</dbReference>
<dbReference type="STRING" id="681398.PJIAN_315"/>
<accession>A0A170ZIX3</accession>
<feature type="region of interest" description="Disordered" evidence="1">
    <location>
        <begin position="228"/>
        <end position="286"/>
    </location>
</feature>
<organism evidence="3 4">
    <name type="scientific">Paludibacter jiangxiensis</name>
    <dbReference type="NCBI Taxonomy" id="681398"/>
    <lineage>
        <taxon>Bacteria</taxon>
        <taxon>Pseudomonadati</taxon>
        <taxon>Bacteroidota</taxon>
        <taxon>Bacteroidia</taxon>
        <taxon>Bacteroidales</taxon>
        <taxon>Paludibacteraceae</taxon>
        <taxon>Paludibacter</taxon>
    </lineage>
</organism>
<proteinExistence type="predicted"/>